<sequence>MMTKGLALNFQDTLDTQHFFIDTEPETEILMDTPVTKIISKKPKYLSDYILDTP</sequence>
<name>A0A177AXM2_9BILA</name>
<organism evidence="1 2">
    <name type="scientific">Intoshia linei</name>
    <dbReference type="NCBI Taxonomy" id="1819745"/>
    <lineage>
        <taxon>Eukaryota</taxon>
        <taxon>Metazoa</taxon>
        <taxon>Spiralia</taxon>
        <taxon>Lophotrochozoa</taxon>
        <taxon>Mesozoa</taxon>
        <taxon>Orthonectida</taxon>
        <taxon>Rhopaluridae</taxon>
        <taxon>Intoshia</taxon>
    </lineage>
</organism>
<accession>A0A177AXM2</accession>
<comment type="caution">
    <text evidence="1">The sequence shown here is derived from an EMBL/GenBank/DDBJ whole genome shotgun (WGS) entry which is preliminary data.</text>
</comment>
<protein>
    <submittedName>
        <fullName evidence="1">Uncharacterized protein</fullName>
    </submittedName>
</protein>
<evidence type="ECO:0000313" key="2">
    <source>
        <dbReference type="Proteomes" id="UP000078046"/>
    </source>
</evidence>
<dbReference type="EMBL" id="LWCA01001017">
    <property type="protein sequence ID" value="OAF66161.1"/>
    <property type="molecule type" value="Genomic_DNA"/>
</dbReference>
<dbReference type="Proteomes" id="UP000078046">
    <property type="component" value="Unassembled WGS sequence"/>
</dbReference>
<evidence type="ECO:0000313" key="1">
    <source>
        <dbReference type="EMBL" id="OAF66161.1"/>
    </source>
</evidence>
<proteinExistence type="predicted"/>
<reference evidence="1 2" key="1">
    <citation type="submission" date="2016-04" db="EMBL/GenBank/DDBJ databases">
        <title>The genome of Intoshia linei affirms orthonectids as highly simplified spiralians.</title>
        <authorList>
            <person name="Mikhailov K.V."/>
            <person name="Slusarev G.S."/>
            <person name="Nikitin M.A."/>
            <person name="Logacheva M.D."/>
            <person name="Penin A."/>
            <person name="Aleoshin V."/>
            <person name="Panchin Y.V."/>
        </authorList>
    </citation>
    <scope>NUCLEOTIDE SEQUENCE [LARGE SCALE GENOMIC DNA]</scope>
    <source>
        <strain evidence="1">Intl2013</strain>
        <tissue evidence="1">Whole animal</tissue>
    </source>
</reference>
<gene>
    <name evidence="1" type="ORF">A3Q56_06131</name>
</gene>
<keyword evidence="2" id="KW-1185">Reference proteome</keyword>
<dbReference type="AlphaFoldDB" id="A0A177AXM2"/>